<evidence type="ECO:0000256" key="5">
    <source>
        <dbReference type="ARBA" id="ARBA00022694"/>
    </source>
</evidence>
<dbReference type="InterPro" id="IPR036322">
    <property type="entry name" value="WD40_repeat_dom_sf"/>
</dbReference>
<keyword evidence="11" id="KW-0418">Kinase</keyword>
<comment type="similarity">
    <text evidence="3">Belongs to the ELP1/IKA1 family.</text>
</comment>
<evidence type="ECO:0000256" key="1">
    <source>
        <dbReference type="ARBA" id="ARBA00004496"/>
    </source>
</evidence>
<dbReference type="EMBL" id="KZ819604">
    <property type="protein sequence ID" value="PWN33250.1"/>
    <property type="molecule type" value="Genomic_DNA"/>
</dbReference>
<evidence type="ECO:0000259" key="8">
    <source>
        <dbReference type="Pfam" id="PF23797"/>
    </source>
</evidence>
<evidence type="ECO:0000256" key="3">
    <source>
        <dbReference type="ARBA" id="ARBA00006086"/>
    </source>
</evidence>
<dbReference type="GeneID" id="37024326"/>
<dbReference type="PIRSF" id="PIRSF017233">
    <property type="entry name" value="IKAP"/>
    <property type="match status" value="1"/>
</dbReference>
<dbReference type="FunCoup" id="A0A316V6T9">
    <property type="interactions" value="451"/>
</dbReference>
<organism evidence="11 12">
    <name type="scientific">Meira miltonrushii</name>
    <dbReference type="NCBI Taxonomy" id="1280837"/>
    <lineage>
        <taxon>Eukaryota</taxon>
        <taxon>Fungi</taxon>
        <taxon>Dikarya</taxon>
        <taxon>Basidiomycota</taxon>
        <taxon>Ustilaginomycotina</taxon>
        <taxon>Exobasidiomycetes</taxon>
        <taxon>Exobasidiales</taxon>
        <taxon>Brachybasidiaceae</taxon>
        <taxon>Meira</taxon>
    </lineage>
</organism>
<evidence type="ECO:0000259" key="7">
    <source>
        <dbReference type="Pfam" id="PF04762"/>
    </source>
</evidence>
<dbReference type="PANTHER" id="PTHR12747">
    <property type="entry name" value="ELONGATOR COMPLEX PROTEIN 1"/>
    <property type="match status" value="1"/>
</dbReference>
<evidence type="ECO:0000256" key="6">
    <source>
        <dbReference type="SAM" id="MobiDB-lite"/>
    </source>
</evidence>
<keyword evidence="5" id="KW-0819">tRNA processing</keyword>
<dbReference type="InterPro" id="IPR006849">
    <property type="entry name" value="Elp1"/>
</dbReference>
<evidence type="ECO:0000256" key="2">
    <source>
        <dbReference type="ARBA" id="ARBA00005043"/>
    </source>
</evidence>
<dbReference type="Pfam" id="PF23878">
    <property type="entry name" value="TPR_ELP1"/>
    <property type="match status" value="1"/>
</dbReference>
<reference evidence="11 12" key="1">
    <citation type="journal article" date="2018" name="Mol. Biol. Evol.">
        <title>Broad Genomic Sampling Reveals a Smut Pathogenic Ancestry of the Fungal Clade Ustilaginomycotina.</title>
        <authorList>
            <person name="Kijpornyongpan T."/>
            <person name="Mondo S.J."/>
            <person name="Barry K."/>
            <person name="Sandor L."/>
            <person name="Lee J."/>
            <person name="Lipzen A."/>
            <person name="Pangilinan J."/>
            <person name="LaButti K."/>
            <person name="Hainaut M."/>
            <person name="Henrissat B."/>
            <person name="Grigoriev I.V."/>
            <person name="Spatafora J.W."/>
            <person name="Aime M.C."/>
        </authorList>
    </citation>
    <scope>NUCLEOTIDE SEQUENCE [LARGE SCALE GENOMIC DNA]</scope>
    <source>
        <strain evidence="11 12">MCA 3882</strain>
    </source>
</reference>
<comment type="pathway">
    <text evidence="2">tRNA modification; 5-methoxycarbonylmethyl-2-thiouridine-tRNA biosynthesis.</text>
</comment>
<dbReference type="GO" id="GO:0016301">
    <property type="term" value="F:kinase activity"/>
    <property type="evidence" value="ECO:0007669"/>
    <property type="project" value="UniProtKB-KW"/>
</dbReference>
<name>A0A316V6T9_9BASI</name>
<dbReference type="RefSeq" id="XP_025353552.1">
    <property type="nucleotide sequence ID" value="XM_025502545.1"/>
</dbReference>
<evidence type="ECO:0000256" key="4">
    <source>
        <dbReference type="ARBA" id="ARBA00022490"/>
    </source>
</evidence>
<comment type="subcellular location">
    <subcellularLocation>
        <location evidence="1">Cytoplasm</location>
    </subcellularLocation>
</comment>
<dbReference type="InterPro" id="IPR056166">
    <property type="entry name" value="TPR_ELP1"/>
</dbReference>
<evidence type="ECO:0000259" key="9">
    <source>
        <dbReference type="Pfam" id="PF23878"/>
    </source>
</evidence>
<dbReference type="InterPro" id="IPR056164">
    <property type="entry name" value="Beta-prop_ELP1_1st"/>
</dbReference>
<evidence type="ECO:0000313" key="11">
    <source>
        <dbReference type="EMBL" id="PWN33250.1"/>
    </source>
</evidence>
<dbReference type="SUPFAM" id="SSF50978">
    <property type="entry name" value="WD40 repeat-like"/>
    <property type="match status" value="1"/>
</dbReference>
<keyword evidence="12" id="KW-1185">Reference proteome</keyword>
<dbReference type="InParanoid" id="A0A316V6T9"/>
<dbReference type="InterPro" id="IPR056167">
    <property type="entry name" value="A-sol_ELP1"/>
</dbReference>
<evidence type="ECO:0000313" key="12">
    <source>
        <dbReference type="Proteomes" id="UP000245771"/>
    </source>
</evidence>
<dbReference type="STRING" id="1280837.A0A316V6T9"/>
<dbReference type="GO" id="GO:0000049">
    <property type="term" value="F:tRNA binding"/>
    <property type="evidence" value="ECO:0007669"/>
    <property type="project" value="TreeGrafter"/>
</dbReference>
<keyword evidence="4" id="KW-0963">Cytoplasm</keyword>
<dbReference type="GO" id="GO:0002926">
    <property type="term" value="P:tRNA wobble base 5-methoxycarbonylmethyl-2-thiouridinylation"/>
    <property type="evidence" value="ECO:0007669"/>
    <property type="project" value="TreeGrafter"/>
</dbReference>
<dbReference type="InterPro" id="IPR056165">
    <property type="entry name" value="Beta-prop_ELP1_2nd"/>
</dbReference>
<gene>
    <name evidence="11" type="ORF">FA14DRAFT_59817</name>
</gene>
<dbReference type="Proteomes" id="UP000245771">
    <property type="component" value="Unassembled WGS sequence"/>
</dbReference>
<dbReference type="GO" id="GO:0005829">
    <property type="term" value="C:cytosol"/>
    <property type="evidence" value="ECO:0007669"/>
    <property type="project" value="TreeGrafter"/>
</dbReference>
<evidence type="ECO:0000259" key="10">
    <source>
        <dbReference type="Pfam" id="PF23925"/>
    </source>
</evidence>
<feature type="domain" description="ELP1 TPR" evidence="9">
    <location>
        <begin position="973"/>
        <end position="1135"/>
    </location>
</feature>
<dbReference type="UniPathway" id="UPA00988"/>
<feature type="region of interest" description="Disordered" evidence="6">
    <location>
        <begin position="1258"/>
        <end position="1283"/>
    </location>
</feature>
<keyword evidence="11" id="KW-0808">Transferase</keyword>
<dbReference type="PANTHER" id="PTHR12747:SF0">
    <property type="entry name" value="ELONGATOR COMPLEX PROTEIN 1"/>
    <property type="match status" value="1"/>
</dbReference>
<dbReference type="OrthoDB" id="40048at2759"/>
<dbReference type="Pfam" id="PF23797">
    <property type="entry name" value="Beta-prop_ELP1_2nd"/>
    <property type="match status" value="1"/>
</dbReference>
<dbReference type="GO" id="GO:0033588">
    <property type="term" value="C:elongator holoenzyme complex"/>
    <property type="evidence" value="ECO:0007669"/>
    <property type="project" value="InterPro"/>
</dbReference>
<dbReference type="Pfam" id="PF04762">
    <property type="entry name" value="Beta-prop_ELP1_1st"/>
    <property type="match status" value="1"/>
</dbReference>
<protein>
    <submittedName>
        <fullName evidence="11">IkappaB kinase complex, IKAP component</fullName>
    </submittedName>
</protein>
<feature type="domain" description="ELP1 first N-terminal beta-propeller" evidence="7">
    <location>
        <begin position="1"/>
        <end position="399"/>
    </location>
</feature>
<feature type="domain" description="ELP1 alpha-solenoid" evidence="10">
    <location>
        <begin position="755"/>
        <end position="964"/>
    </location>
</feature>
<proteinExistence type="inferred from homology"/>
<sequence>MRNLRIASHVHHRLDLSDTPKTSSSCQVRAIAFDPREEADIYSATVSGSLTSSDVIDIDLWRLWPRQKHVAAFSAPLYTAWQASQQIVSLDFLSDGGSFVQGEPALCVISAGGDIAVCPIQDEDDENSEPALPEIVGSVEQGILAASWSPDQELLVLITAPTPAELSENGKPKGSTLLLMTREFEVLSENVLQTDDFGEERPIALGWGSKATQFHGSEGKQAAAAAAVLAEKMSDMSFAESPRGPPLPDDDLKPRISWRGDSAVFSVSTVESFEGGPSQHRIIRTYGKNANLLATLDPNVRGISHALAFKPSGILMATTQVYEGQHSVAFIERNGLPKGSFALRSDDPIRELAWNSDGSLLAVWTKRCIQIWSTGNYHWYLKQQFSLDAPITNLRWHDEQPYSLYIASPTGASAYQFVLDTCVSTSQSPPNDASCAAVVDGQNILLTPFRIQNIPPPMSSMTIKLEERVVPIDISWSSVSLSSKEAVSFLHVLLPRGVVQTWLLQWGDLQSSAKGLDDKWKKPELLCTTDFGLSARQLAAFAHCKDEKIKIAVGVLAVDGFESLKLATRKIQWKDRVLGNVRFESLSLGRSARRMLIAAPQDMQTAKDVVVARNVYVHEDKMLRNISGERIALPAFFPHINLICAQNSPEEDVHSVGLTDAGQLFLNTKLLARDANSFTLTESHIIWTNVSHEAKFLPIQSALAAIDVEAVEAGAEAIPLNRRVERGSRIVTAVPSSMTLILQMPRGNLETVSPRPLVLEVVRKSLQAQRYGKAFRICRTHRLDMNIIVDHDEQKFLQDVSLFVKQVKDGEHLNLFLSSLSTVSTKQTASASKPFSRVVGRVSDARLNGSLEGTDKQVRINAICDAVREVLEKEDARAYVNTILTTHVRKSPPDYEAALNLLGELKRDDAALADEACKYIIFLTDADKLFKAALGTYDFTLPLLVAHHSPRKDPREYLPFLRELREVKPLEMQRFKVDETLERWERALTWLVKAGDEYWDQAVELIEKHDLYLPALQEYASQPQRLSSVQEMYGDWLMEKHRYKEAGILFAQCRQLRKAIDADVKAGNWREALAAAHTTVTEKAELQKLAQRVASSLSSYGRNAEAALVALDYLDDVEEGVRLLCKDYEFGEAKRIAAKCGRADELIGGVIRPSVLESAESLLEEIREIEDQGKKQFARLQELRIRKRERPEDYYPDVGEDGLGGDGLDNLDSASQAFTMFTRFTRYSAFTNNAAAAANRRRRGDAETGSTMSQFTLRTKAGAASTTQTAKSRKKEMRKQGTGKKNSIYEEDYLYTSLRKLLDSRLEKIQKDSGKVLLQLVRLSDHAPEDGDESNKQCAERAQELANVLNHVETTMNTLSEDLWQDNLDDEEALEEERVKAIQEGLALGLSWDQLQSNGLFAPPLHRERITVASQEWRQPAIVPV</sequence>
<dbReference type="Pfam" id="PF23925">
    <property type="entry name" value="A-sol_ELP1"/>
    <property type="match status" value="1"/>
</dbReference>
<feature type="domain" description="ELP1 N-terminal second beta-propeller" evidence="8">
    <location>
        <begin position="438"/>
        <end position="731"/>
    </location>
</feature>
<accession>A0A316V6T9</accession>